<name>A0AAU7QEB2_9GAMM</name>
<dbReference type="AlphaFoldDB" id="A0AAU7QEB2"/>
<dbReference type="EMBL" id="CP157947">
    <property type="protein sequence ID" value="XBS71290.1"/>
    <property type="molecule type" value="Genomic_DNA"/>
</dbReference>
<accession>A0AAU7QEB2</accession>
<organism evidence="1">
    <name type="scientific">Acerihabitans sp. KWT182</name>
    <dbReference type="NCBI Taxonomy" id="3157919"/>
    <lineage>
        <taxon>Bacteria</taxon>
        <taxon>Pseudomonadati</taxon>
        <taxon>Pseudomonadota</taxon>
        <taxon>Gammaproteobacteria</taxon>
        <taxon>Enterobacterales</taxon>
        <taxon>Pectobacteriaceae</taxon>
        <taxon>Acerihabitans</taxon>
    </lineage>
</organism>
<reference evidence="1" key="1">
    <citation type="submission" date="2024-06" db="EMBL/GenBank/DDBJ databases">
        <authorList>
            <person name="Coelho C."/>
            <person name="Bento M."/>
            <person name="Garcia E."/>
            <person name="Camelo A."/>
            <person name="Brandao I."/>
            <person name="Espirito Santo C."/>
            <person name="Trovao J."/>
            <person name="Verissimo A."/>
            <person name="Costa J."/>
            <person name="Tiago I."/>
        </authorList>
    </citation>
    <scope>NUCLEOTIDE SEQUENCE</scope>
    <source>
        <strain evidence="1">KWT182</strain>
    </source>
</reference>
<proteinExistence type="predicted"/>
<evidence type="ECO:0000313" key="1">
    <source>
        <dbReference type="EMBL" id="XBS71290.1"/>
    </source>
</evidence>
<sequence length="173" mass="18755">MVPATVQIAGGVTATQAQLKKFTATISLGLLESVDPGIKTLRSASILTKGLYLTLLSRTTAGAISWQRNLAKVSEELTNLAVANDLLDFQIAYNRACDTPLTVTAKGTTYPVIHIQNSSLVGVETGERTPGGQLLFAQLDLQNRLGVYKKILLYGYRRFSMRCRPSRPAGLQD</sequence>
<gene>
    <name evidence="1" type="ORF">ABK905_10285</name>
</gene>
<protein>
    <submittedName>
        <fullName evidence="1">Uncharacterized protein</fullName>
    </submittedName>
</protein>